<keyword evidence="2" id="KW-1185">Reference proteome</keyword>
<proteinExistence type="predicted"/>
<dbReference type="Proteomes" id="UP000308600">
    <property type="component" value="Unassembled WGS sequence"/>
</dbReference>
<name>A0ACD3A5D0_9AGAR</name>
<gene>
    <name evidence="1" type="ORF">BDN72DRAFT_864224</name>
</gene>
<evidence type="ECO:0000313" key="2">
    <source>
        <dbReference type="Proteomes" id="UP000308600"/>
    </source>
</evidence>
<reference evidence="1 2" key="1">
    <citation type="journal article" date="2019" name="Nat. Ecol. Evol.">
        <title>Megaphylogeny resolves global patterns of mushroom evolution.</title>
        <authorList>
            <person name="Varga T."/>
            <person name="Krizsan K."/>
            <person name="Foldi C."/>
            <person name="Dima B."/>
            <person name="Sanchez-Garcia M."/>
            <person name="Sanchez-Ramirez S."/>
            <person name="Szollosi G.J."/>
            <person name="Szarkandi J.G."/>
            <person name="Papp V."/>
            <person name="Albert L."/>
            <person name="Andreopoulos W."/>
            <person name="Angelini C."/>
            <person name="Antonin V."/>
            <person name="Barry K.W."/>
            <person name="Bougher N.L."/>
            <person name="Buchanan P."/>
            <person name="Buyck B."/>
            <person name="Bense V."/>
            <person name="Catcheside P."/>
            <person name="Chovatia M."/>
            <person name="Cooper J."/>
            <person name="Damon W."/>
            <person name="Desjardin D."/>
            <person name="Finy P."/>
            <person name="Geml J."/>
            <person name="Haridas S."/>
            <person name="Hughes K."/>
            <person name="Justo A."/>
            <person name="Karasinski D."/>
            <person name="Kautmanova I."/>
            <person name="Kiss B."/>
            <person name="Kocsube S."/>
            <person name="Kotiranta H."/>
            <person name="LaButti K.M."/>
            <person name="Lechner B.E."/>
            <person name="Liimatainen K."/>
            <person name="Lipzen A."/>
            <person name="Lukacs Z."/>
            <person name="Mihaltcheva S."/>
            <person name="Morgado L.N."/>
            <person name="Niskanen T."/>
            <person name="Noordeloos M.E."/>
            <person name="Ohm R.A."/>
            <person name="Ortiz-Santana B."/>
            <person name="Ovrebo C."/>
            <person name="Racz N."/>
            <person name="Riley R."/>
            <person name="Savchenko A."/>
            <person name="Shiryaev A."/>
            <person name="Soop K."/>
            <person name="Spirin V."/>
            <person name="Szebenyi C."/>
            <person name="Tomsovsky M."/>
            <person name="Tulloss R.E."/>
            <person name="Uehling J."/>
            <person name="Grigoriev I.V."/>
            <person name="Vagvolgyi C."/>
            <person name="Papp T."/>
            <person name="Martin F.M."/>
            <person name="Miettinen O."/>
            <person name="Hibbett D.S."/>
            <person name="Nagy L.G."/>
        </authorList>
    </citation>
    <scope>NUCLEOTIDE SEQUENCE [LARGE SCALE GENOMIC DNA]</scope>
    <source>
        <strain evidence="1 2">NL-1719</strain>
    </source>
</reference>
<organism evidence="1 2">
    <name type="scientific">Pluteus cervinus</name>
    <dbReference type="NCBI Taxonomy" id="181527"/>
    <lineage>
        <taxon>Eukaryota</taxon>
        <taxon>Fungi</taxon>
        <taxon>Dikarya</taxon>
        <taxon>Basidiomycota</taxon>
        <taxon>Agaricomycotina</taxon>
        <taxon>Agaricomycetes</taxon>
        <taxon>Agaricomycetidae</taxon>
        <taxon>Agaricales</taxon>
        <taxon>Pluteineae</taxon>
        <taxon>Pluteaceae</taxon>
        <taxon>Pluteus</taxon>
    </lineage>
</organism>
<accession>A0ACD3A5D0</accession>
<protein>
    <submittedName>
        <fullName evidence="1">Uncharacterized protein</fullName>
    </submittedName>
</protein>
<sequence>MTTISPSTTPVPSPPPALTLPAKVVYPAPPPTTNSLTGAQRSQLLKSTKKLGKILGATPYLVDEGPVMVHLPFGERDSPLLRRSVESCSSSGSLSSNEDVSITARSTLERALSLKSTASSSSAGSYGTTHSAARSISKFSTISTHSVTRSESSGYLATQDAFDTQSSSKFKAKPPMLRLGPPQSKSMHSTLPDAKSVNSFPVSRRSAYSEMTLTSSRRRSRASAKSYFTTTDESQKDLPGLPDELGQEIGIRNDVNVLTTMITPASPTSPTSSTSGSSIDDTETGTTDELDLLPTHTPFTLRPKSANTAMAGREASLSPPSFMIPTTTALRRQKMERLQRKLGESSIPFDLVFPELAREGDDGKSTVAGSSIATQTSAKGPISSPPSIQSISSTPSTPLSVAILRPAPPPNHGKIAHARDSLADGTPHKAKRRSTSPRARSPSVDGGKAGGQGCGNISPRKGSFEIDVSIKASRPAPPPPAGGSSRSSRKQEGKGDKGKASGRHAKDKPTAPTTSRGQKSTLTISMAGVSSGNVQVGSSSQSNNSIVTATASPDTTATSKASPTAKSSGTAERDTTDPKRIGRTSSLEVILEFPDHEGEVQAGGFGGYRQRVYAGKGDSKGALTRSTSTSMSTPGPARRWFSQLGRRRFQLGSPGSSSAAPSNLKPGSVIEHDVDGDAKGELEVNVSTSTQTFSDSGSFDSSMAMMVNPKRRSWTTRKPPPALIPELSLGSGSNLESDEDPSMGSSFAVPLPA</sequence>
<evidence type="ECO:0000313" key="1">
    <source>
        <dbReference type="EMBL" id="TFK60620.1"/>
    </source>
</evidence>
<dbReference type="EMBL" id="ML208752">
    <property type="protein sequence ID" value="TFK60620.1"/>
    <property type="molecule type" value="Genomic_DNA"/>
</dbReference>